<comment type="caution">
    <text evidence="1">The sequence shown here is derived from an EMBL/GenBank/DDBJ whole genome shotgun (WGS) entry which is preliminary data.</text>
</comment>
<dbReference type="AlphaFoldDB" id="A0A367YC32"/>
<reference evidence="1 2" key="1">
    <citation type="submission" date="2018-06" db="EMBL/GenBank/DDBJ databases">
        <title>Whole genome sequencing of Candida tropicalis (genome annotated by CSBL at Korea University).</title>
        <authorList>
            <person name="Ahn J."/>
        </authorList>
    </citation>
    <scope>NUCLEOTIDE SEQUENCE [LARGE SCALE GENOMIC DNA]</scope>
    <source>
        <strain evidence="1 2">ATCC 20962</strain>
    </source>
</reference>
<keyword evidence="2" id="KW-1185">Reference proteome</keyword>
<dbReference type="Proteomes" id="UP000253472">
    <property type="component" value="Unassembled WGS sequence"/>
</dbReference>
<sequence>MPEIFAVVSEATKTNSFSVTCFPTVLIIDDTPITSLHDFEVTPENKFSIMLGIHARCGQWKAYKTSVLINFTNTYPYQAIKYIWRHFIADFMDLDTLMESQSEETVDFGELLFFEVP</sequence>
<organism evidence="1 2">
    <name type="scientific">Candida viswanathii</name>
    <dbReference type="NCBI Taxonomy" id="5486"/>
    <lineage>
        <taxon>Eukaryota</taxon>
        <taxon>Fungi</taxon>
        <taxon>Dikarya</taxon>
        <taxon>Ascomycota</taxon>
        <taxon>Saccharomycotina</taxon>
        <taxon>Pichiomycetes</taxon>
        <taxon>Debaryomycetaceae</taxon>
        <taxon>Candida/Lodderomyces clade</taxon>
        <taxon>Candida</taxon>
    </lineage>
</organism>
<evidence type="ECO:0000313" key="2">
    <source>
        <dbReference type="Proteomes" id="UP000253472"/>
    </source>
</evidence>
<accession>A0A367YC32</accession>
<proteinExistence type="predicted"/>
<evidence type="ECO:0000313" key="1">
    <source>
        <dbReference type="EMBL" id="RCK63418.1"/>
    </source>
</evidence>
<gene>
    <name evidence="1" type="ORF">Cantr_09673</name>
</gene>
<protein>
    <submittedName>
        <fullName evidence="1">Uncharacterized protein</fullName>
    </submittedName>
</protein>
<dbReference type="EMBL" id="QLNQ01000024">
    <property type="protein sequence ID" value="RCK63418.1"/>
    <property type="molecule type" value="Genomic_DNA"/>
</dbReference>
<name>A0A367YC32_9ASCO</name>